<dbReference type="Gene3D" id="3.40.50.1820">
    <property type="entry name" value="alpha/beta hydrolase"/>
    <property type="match status" value="1"/>
</dbReference>
<dbReference type="OMA" id="CAAWRFS"/>
<evidence type="ECO:0000313" key="3">
    <source>
        <dbReference type="EMBL" id="GAQ85441.1"/>
    </source>
</evidence>
<feature type="compositionally biased region" description="Polar residues" evidence="1">
    <location>
        <begin position="163"/>
        <end position="204"/>
    </location>
</feature>
<accession>A0A1Y1I8H6</accession>
<feature type="compositionally biased region" description="Low complexity" evidence="1">
    <location>
        <begin position="572"/>
        <end position="589"/>
    </location>
</feature>
<feature type="compositionally biased region" description="Low complexity" evidence="1">
    <location>
        <begin position="117"/>
        <end position="133"/>
    </location>
</feature>
<dbReference type="GO" id="GO:0016020">
    <property type="term" value="C:membrane"/>
    <property type="evidence" value="ECO:0000318"/>
    <property type="project" value="GO_Central"/>
</dbReference>
<dbReference type="OrthoDB" id="44277at2759"/>
<dbReference type="Pfam" id="PF00561">
    <property type="entry name" value="Abhydrolase_1"/>
    <property type="match status" value="1"/>
</dbReference>
<keyword evidence="4" id="KW-1185">Reference proteome</keyword>
<dbReference type="InterPro" id="IPR029058">
    <property type="entry name" value="AB_hydrolase_fold"/>
</dbReference>
<evidence type="ECO:0000256" key="1">
    <source>
        <dbReference type="SAM" id="MobiDB-lite"/>
    </source>
</evidence>
<dbReference type="CDD" id="cd07987">
    <property type="entry name" value="LPLAT_MGAT-like"/>
    <property type="match status" value="1"/>
</dbReference>
<dbReference type="SUPFAM" id="SSF53474">
    <property type="entry name" value="alpha/beta-Hydrolases"/>
    <property type="match status" value="1"/>
</dbReference>
<dbReference type="AlphaFoldDB" id="A0A1Y1I8H6"/>
<dbReference type="GO" id="GO:0016746">
    <property type="term" value="F:acyltransferase activity"/>
    <property type="evidence" value="ECO:0007669"/>
    <property type="project" value="InterPro"/>
</dbReference>
<gene>
    <name evidence="3" type="ORF">KFL_002350160</name>
</gene>
<organism evidence="3 4">
    <name type="scientific">Klebsormidium nitens</name>
    <name type="common">Green alga</name>
    <name type="synonym">Ulothrix nitens</name>
    <dbReference type="NCBI Taxonomy" id="105231"/>
    <lineage>
        <taxon>Eukaryota</taxon>
        <taxon>Viridiplantae</taxon>
        <taxon>Streptophyta</taxon>
        <taxon>Klebsormidiophyceae</taxon>
        <taxon>Klebsormidiales</taxon>
        <taxon>Klebsormidiaceae</taxon>
        <taxon>Klebsormidium</taxon>
    </lineage>
</organism>
<reference evidence="3 4" key="1">
    <citation type="journal article" date="2014" name="Nat. Commun.">
        <title>Klebsormidium flaccidum genome reveals primary factors for plant terrestrial adaptation.</title>
        <authorList>
            <person name="Hori K."/>
            <person name="Maruyama F."/>
            <person name="Fujisawa T."/>
            <person name="Togashi T."/>
            <person name="Yamamoto N."/>
            <person name="Seo M."/>
            <person name="Sato S."/>
            <person name="Yamada T."/>
            <person name="Mori H."/>
            <person name="Tajima N."/>
            <person name="Moriyama T."/>
            <person name="Ikeuchi M."/>
            <person name="Watanabe M."/>
            <person name="Wada H."/>
            <person name="Kobayashi K."/>
            <person name="Saito M."/>
            <person name="Masuda T."/>
            <person name="Sasaki-Sekimoto Y."/>
            <person name="Mashiguchi K."/>
            <person name="Awai K."/>
            <person name="Shimojima M."/>
            <person name="Masuda S."/>
            <person name="Iwai M."/>
            <person name="Nobusawa T."/>
            <person name="Narise T."/>
            <person name="Kondo S."/>
            <person name="Saito H."/>
            <person name="Sato R."/>
            <person name="Murakawa M."/>
            <person name="Ihara Y."/>
            <person name="Oshima-Yamada Y."/>
            <person name="Ohtaka K."/>
            <person name="Satoh M."/>
            <person name="Sonobe K."/>
            <person name="Ishii M."/>
            <person name="Ohtani R."/>
            <person name="Kanamori-Sato M."/>
            <person name="Honoki R."/>
            <person name="Miyazaki D."/>
            <person name="Mochizuki H."/>
            <person name="Umetsu J."/>
            <person name="Higashi K."/>
            <person name="Shibata D."/>
            <person name="Kamiya Y."/>
            <person name="Sato N."/>
            <person name="Nakamura Y."/>
            <person name="Tabata S."/>
            <person name="Ida S."/>
            <person name="Kurokawa K."/>
            <person name="Ohta H."/>
        </authorList>
    </citation>
    <scope>NUCLEOTIDE SEQUENCE [LARGE SCALE GENOMIC DNA]</scope>
    <source>
        <strain evidence="3 4">NIES-2285</strain>
    </source>
</reference>
<dbReference type="PANTHER" id="PTHR22753:SF48">
    <property type="entry name" value="PHOSPHOLIPID_GLYCEROL ACYLTRANSFERASE DOMAIN-CONTAINING PROTEIN"/>
    <property type="match status" value="1"/>
</dbReference>
<feature type="region of interest" description="Disordered" evidence="1">
    <location>
        <begin position="98"/>
        <end position="205"/>
    </location>
</feature>
<dbReference type="PANTHER" id="PTHR22753">
    <property type="entry name" value="TRANSMEMBRANE PROTEIN 68"/>
    <property type="match status" value="1"/>
</dbReference>
<dbReference type="STRING" id="105231.A0A1Y1I8H6"/>
<proteinExistence type="predicted"/>
<protein>
    <recommendedName>
        <fullName evidence="2">Phospholipid/glycerol acyltransferase domain-containing protein</fullName>
    </recommendedName>
</protein>
<evidence type="ECO:0000259" key="2">
    <source>
        <dbReference type="SMART" id="SM00563"/>
    </source>
</evidence>
<name>A0A1Y1I8H6_KLENI</name>
<dbReference type="Proteomes" id="UP000054558">
    <property type="component" value="Unassembled WGS sequence"/>
</dbReference>
<feature type="domain" description="Phospholipid/glycerol acyltransferase" evidence="2">
    <location>
        <begin position="681"/>
        <end position="796"/>
    </location>
</feature>
<evidence type="ECO:0000313" key="4">
    <source>
        <dbReference type="Proteomes" id="UP000054558"/>
    </source>
</evidence>
<dbReference type="InterPro" id="IPR002123">
    <property type="entry name" value="Plipid/glycerol_acylTrfase"/>
</dbReference>
<sequence length="929" mass="99974">MQALACSTSGAIPSIVGIASGGLSLPDGQCRAHWGARSQNSDRMQGVRVWKTSPGRGVGVQSPVKSGSLQNRGFGFEPFRNAPPQVLRKQGARFVRKWKAPNASRLDEDPDWERKSSNGSASSSSNGSVAKSVVQEPKPFVARDGTPKPGIVVVSSPGERLSPQDSGFASQLSSDTRPKSSSRAPDYEQPSQSGNGTGASSAERSNGVGEIAFASGPISEQITDAPSCPMPNFATTATRVTLLQPVPLLPSSAQKPGVNKRPLLIYVPGMDGTGQGIRPQIEGLYTDGYDIRCVYIPSNDRSTWGELVDSLVPLIEQAATLAVSDLTSAASLAPLLQYAHGAKDKDVDEAPPLPTRHVTLLAESFGTCLALRVAARAPSLISRLVLLNPATNFDKNNWLVSLAAATGLLAAFPGPLYSFAQDVMLPLLVKRNRVSADANKDLLSPIDYVPAACAAWRLHMLNEGTPSTEELANLKQPVMLFAGAKDRVLPSMNEAARLQTQLPNAWRVILPESGHTALLEDHINIASLMRKNGFSPPRAVSPERTSGGTPRLESPANGPSPPDLTDLAARDPVNPGVVAVNPGVSGAANSENPRVRDAVGSAAEVPAARVRDAHVNADVSRSDVSGLSYDSPVPRRRRAAVPDEVYDEMGRLLEPWRIVTSPLVSGAENLPDPSAEPRRPILFVGNHTIFGLYDSPLLVHELFMRGFRCRGLAHPGHWRSGAGQLFERYGNVKATPFAAYKLLKEGEDVLLFPGGAREVVKRKGEEYQLQWREKADFVRMASRLGAIIVPFGALGGDDAYKILWDGRDILSSPVGPFVEELYKSVGLEADLVYPVTRLPFLGLPIPSPIPIPAIERIYFHFAPAVDTSQYACDLSDADACQDLYGLVRRSVEESIAHLKEVRARDPERMFPARMLAKASRLLPEFSPRE</sequence>
<dbReference type="SMART" id="SM00563">
    <property type="entry name" value="PlsC"/>
    <property type="match status" value="1"/>
</dbReference>
<dbReference type="EMBL" id="DF237184">
    <property type="protein sequence ID" value="GAQ85441.1"/>
    <property type="molecule type" value="Genomic_DNA"/>
</dbReference>
<feature type="region of interest" description="Disordered" evidence="1">
    <location>
        <begin position="532"/>
        <end position="600"/>
    </location>
</feature>
<dbReference type="InterPro" id="IPR000073">
    <property type="entry name" value="AB_hydrolase_1"/>
</dbReference>